<proteinExistence type="predicted"/>
<dbReference type="EMBL" id="SHKY01000001">
    <property type="protein sequence ID" value="RZU51233.1"/>
    <property type="molecule type" value="Genomic_DNA"/>
</dbReference>
<evidence type="ECO:0000313" key="1">
    <source>
        <dbReference type="EMBL" id="RZU51233.1"/>
    </source>
</evidence>
<accession>A0A4Q7ZLJ3</accession>
<protein>
    <recommendedName>
        <fullName evidence="3">Transcriptional regulator</fullName>
    </recommendedName>
</protein>
<sequence length="506" mass="54654">MGDVGATPIHANTRLVTARNRLQSPSGSGLALSRLELAEAVTAYLWATYEDDDPVDGAYIGQLEQGRIRWPRARRREALRAVLGVSTDAELGFFHGPRGPVARGEDPRTRVAQRLSRMQMATSAEPAQLGRAPGDPDAPTVPWHLPPELRDGSGLDVANSLYDGNQPPGTVGVHVRRRTLLWGLATVTAAAGLLSPQSAARRRIGTSDVARLNALITLYRTTDHQFGGGALVDDVGVFAESVSALLDQRVDERLRPKLVTAIANARDLAAWTAFDACRHSDAQRHFAAAERYAIESGDRQLVAHIRYGQAKQMQHLRHNREALEILHLAHHRLNPTPAMTAILSGAQAASLAALGDAEGAERALGTSSEAFTRVAPGSEPEWLGFFDEGELLAQYGRVYRDRARADQRHGEAAVSWVSAAIEAFGPQSVRSTVLNQVGLASAYFLAGAPELALQAGNRARVHATAVVSPRVQERLANLRRDAHPYRAVPEVADFLHTLPTVAVSSR</sequence>
<keyword evidence="2" id="KW-1185">Reference proteome</keyword>
<dbReference type="AlphaFoldDB" id="A0A4Q7ZLJ3"/>
<name>A0A4Q7ZLJ3_9ACTN</name>
<evidence type="ECO:0000313" key="2">
    <source>
        <dbReference type="Proteomes" id="UP000292564"/>
    </source>
</evidence>
<organism evidence="1 2">
    <name type="scientific">Krasilnikovia cinnamomea</name>
    <dbReference type="NCBI Taxonomy" id="349313"/>
    <lineage>
        <taxon>Bacteria</taxon>
        <taxon>Bacillati</taxon>
        <taxon>Actinomycetota</taxon>
        <taxon>Actinomycetes</taxon>
        <taxon>Micromonosporales</taxon>
        <taxon>Micromonosporaceae</taxon>
        <taxon>Krasilnikovia</taxon>
    </lineage>
</organism>
<dbReference type="Proteomes" id="UP000292564">
    <property type="component" value="Unassembled WGS sequence"/>
</dbReference>
<reference evidence="1 2" key="1">
    <citation type="submission" date="2019-02" db="EMBL/GenBank/DDBJ databases">
        <title>Sequencing the genomes of 1000 actinobacteria strains.</title>
        <authorList>
            <person name="Klenk H.-P."/>
        </authorList>
    </citation>
    <scope>NUCLEOTIDE SEQUENCE [LARGE SCALE GENOMIC DNA]</scope>
    <source>
        <strain evidence="1 2">DSM 45162</strain>
    </source>
</reference>
<evidence type="ECO:0008006" key="3">
    <source>
        <dbReference type="Google" id="ProtNLM"/>
    </source>
</evidence>
<comment type="caution">
    <text evidence="1">The sequence shown here is derived from an EMBL/GenBank/DDBJ whole genome shotgun (WGS) entry which is preliminary data.</text>
</comment>
<gene>
    <name evidence="1" type="ORF">EV385_3042</name>
</gene>